<protein>
    <submittedName>
        <fullName evidence="1">Uncharacterized protein</fullName>
    </submittedName>
</protein>
<sequence>MSSFTTEALPPDCDAIAEDFYHSSLAGGYSQADATHAYMVAFETCTYEDGGNSIYTTNIE</sequence>
<evidence type="ECO:0000313" key="1">
    <source>
        <dbReference type="EMBL" id="MFC4689032.1"/>
    </source>
</evidence>
<proteinExistence type="predicted"/>
<reference evidence="2" key="1">
    <citation type="journal article" date="2019" name="Int. J. Syst. Evol. Microbiol.">
        <title>The Global Catalogue of Microorganisms (GCM) 10K type strain sequencing project: providing services to taxonomists for standard genome sequencing and annotation.</title>
        <authorList>
            <consortium name="The Broad Institute Genomics Platform"/>
            <consortium name="The Broad Institute Genome Sequencing Center for Infectious Disease"/>
            <person name="Wu L."/>
            <person name="Ma J."/>
        </authorList>
    </citation>
    <scope>NUCLEOTIDE SEQUENCE [LARGE SCALE GENOMIC DNA]</scope>
    <source>
        <strain evidence="2">CGMCC 4.7427</strain>
    </source>
</reference>
<dbReference type="RefSeq" id="WP_380031361.1">
    <property type="nucleotide sequence ID" value="NZ_JBHSHB010000007.1"/>
</dbReference>
<evidence type="ECO:0000313" key="2">
    <source>
        <dbReference type="Proteomes" id="UP001595878"/>
    </source>
</evidence>
<organism evidence="1 2">
    <name type="scientific">Dokdonia genika</name>
    <dbReference type="NCBI Taxonomy" id="308113"/>
    <lineage>
        <taxon>Bacteria</taxon>
        <taxon>Pseudomonadati</taxon>
        <taxon>Bacteroidota</taxon>
        <taxon>Flavobacteriia</taxon>
        <taxon>Flavobacteriales</taxon>
        <taxon>Flavobacteriaceae</taxon>
        <taxon>Dokdonia</taxon>
    </lineage>
</organism>
<gene>
    <name evidence="1" type="ORF">ACFO5T_01195</name>
</gene>
<keyword evidence="2" id="KW-1185">Reference proteome</keyword>
<name>A0ABV9L6M2_9FLAO</name>
<comment type="caution">
    <text evidence="1">The sequence shown here is derived from an EMBL/GenBank/DDBJ whole genome shotgun (WGS) entry which is preliminary data.</text>
</comment>
<dbReference type="EMBL" id="JBHSHB010000007">
    <property type="protein sequence ID" value="MFC4689032.1"/>
    <property type="molecule type" value="Genomic_DNA"/>
</dbReference>
<accession>A0ABV9L6M2</accession>
<dbReference type="Proteomes" id="UP001595878">
    <property type="component" value="Unassembled WGS sequence"/>
</dbReference>